<evidence type="ECO:0000313" key="2">
    <source>
        <dbReference type="EMBL" id="AIB14948.1"/>
    </source>
</evidence>
<dbReference type="AlphaFoldDB" id="A0A060DV04"/>
<dbReference type="KEGG" id="aare:D3093_26560"/>
<dbReference type="GO" id="GO:0030288">
    <property type="term" value="C:outer membrane-bounded periplasmic space"/>
    <property type="evidence" value="ECO:0007669"/>
    <property type="project" value="TreeGrafter"/>
</dbReference>
<geneLocation type="plasmid" evidence="3 5">
    <name>p2</name>
</geneLocation>
<dbReference type="GeneID" id="56451097"/>
<keyword evidence="2" id="KW-0614">Plasmid</keyword>
<dbReference type="KEGG" id="abq:ABAZ39_23940"/>
<dbReference type="PANTHER" id="PTHR30006:SF2">
    <property type="entry name" value="ABC TRANSPORTER SUBSTRATE-BINDING PROTEIN"/>
    <property type="match status" value="1"/>
</dbReference>
<evidence type="ECO:0000313" key="4">
    <source>
        <dbReference type="Proteomes" id="UP000027186"/>
    </source>
</evidence>
<dbReference type="EMBL" id="CP007795">
    <property type="protein sequence ID" value="AIB14948.1"/>
    <property type="molecule type" value="Genomic_DNA"/>
</dbReference>
<dbReference type="Proteomes" id="UP000298595">
    <property type="component" value="Plasmid p2"/>
</dbReference>
<name>A0A060DV04_9PROT</name>
<protein>
    <submittedName>
        <fullName evidence="2">ABC transporter substrate-binding protein</fullName>
    </submittedName>
</protein>
<dbReference type="InterPro" id="IPR006311">
    <property type="entry name" value="TAT_signal"/>
</dbReference>
<geneLocation type="plasmid" evidence="2 4">
    <name>AbAZ39_p2</name>
</geneLocation>
<proteinExistence type="predicted"/>
<dbReference type="CDD" id="cd13589">
    <property type="entry name" value="PBP2_polyamine_RpCGA009"/>
    <property type="match status" value="1"/>
</dbReference>
<reference evidence="2 4" key="1">
    <citation type="journal article" date="2014" name="Genome Announc.">
        <title>Complete Genome Sequence of the Model Rhizosphere Strain Azospirillum brasilense Az39, Successfully Applied in Agriculture.</title>
        <authorList>
            <person name="Rivera D."/>
            <person name="Revale S."/>
            <person name="Molina R."/>
            <person name="Gualpa J."/>
            <person name="Puente M."/>
            <person name="Maroniche G."/>
            <person name="Paris G."/>
            <person name="Baker D."/>
            <person name="Clavijo B."/>
            <person name="McLay K."/>
            <person name="Spaepen S."/>
            <person name="Perticari A."/>
            <person name="Vazquez M."/>
            <person name="Wisniewski-Dye F."/>
            <person name="Watkins C."/>
            <person name="Martinez-Abarca F."/>
            <person name="Vanderleyden J."/>
            <person name="Cassan F."/>
        </authorList>
    </citation>
    <scope>NUCLEOTIDE SEQUENCE [LARGE SCALE GENOMIC DNA]</scope>
    <source>
        <strain evidence="2 4">Az39</strain>
        <plasmid evidence="2">AbAZ39_p2</plasmid>
    </source>
</reference>
<sequence length="348" mass="37793">MTLDRRQILAAGLTLGAMSLFPGMSWAQARKLVFATFTGSWEEAHRDVIVPHFRKATGNADIALDPMLSVDMIAKVSAAKANPPIDVMLMDPGPRLSVIGQDLAAPFPVADSKNYQDLLPVAQLPEGPGIFFQAVGITYNPEKVKTPPTSWDDLWKPEYKGRVGITNMNSTLGTAFMVELAKTRGGGENDIEPAFAALKELQPNLGAVAPNPGALATLFQQGQIDISPGNFNAIQILRARGVPVEFAKPKTGTIAFLTTAHITKNSPNAKLAAALIESAMAPEVQTKLMQAPFYVIPTNSKVQMDGDIARMIAKDQEELKASFVFHDWSVINQNRAGWIERFNKEIKV</sequence>
<evidence type="ECO:0000256" key="1">
    <source>
        <dbReference type="ARBA" id="ARBA00022729"/>
    </source>
</evidence>
<accession>A0A060DV04</accession>
<dbReference type="GO" id="GO:0030975">
    <property type="term" value="F:thiamine binding"/>
    <property type="evidence" value="ECO:0007669"/>
    <property type="project" value="TreeGrafter"/>
</dbReference>
<gene>
    <name evidence="2" type="ORF">ABAZ39_23940</name>
    <name evidence="3" type="ORF">D3093_26560</name>
</gene>
<dbReference type="GO" id="GO:0015888">
    <property type="term" value="P:thiamine transport"/>
    <property type="evidence" value="ECO:0007669"/>
    <property type="project" value="TreeGrafter"/>
</dbReference>
<organism evidence="2 4">
    <name type="scientific">Azospirillum argentinense</name>
    <dbReference type="NCBI Taxonomy" id="2970906"/>
    <lineage>
        <taxon>Bacteria</taxon>
        <taxon>Pseudomonadati</taxon>
        <taxon>Pseudomonadota</taxon>
        <taxon>Alphaproteobacteria</taxon>
        <taxon>Rhodospirillales</taxon>
        <taxon>Azospirillaceae</taxon>
        <taxon>Azospirillum</taxon>
    </lineage>
</organism>
<dbReference type="Proteomes" id="UP000027186">
    <property type="component" value="Plasmid AbAZ39_p2"/>
</dbReference>
<reference evidence="3 5" key="2">
    <citation type="submission" date="2018-09" db="EMBL/GenBank/DDBJ databases">
        <title>Whole genome based analysis of evolution and adaptive divergence in Indian and Brazilian strains of Azospirillum brasilense.</title>
        <authorList>
            <person name="Singh C."/>
            <person name="Tripathi A.K."/>
        </authorList>
    </citation>
    <scope>NUCLEOTIDE SEQUENCE [LARGE SCALE GENOMIC DNA]</scope>
    <source>
        <strain evidence="3 5">MTCC4035</strain>
        <plasmid evidence="3 5">p2</plasmid>
    </source>
</reference>
<evidence type="ECO:0000313" key="3">
    <source>
        <dbReference type="EMBL" id="QCN98766.1"/>
    </source>
</evidence>
<dbReference type="PROSITE" id="PS51318">
    <property type="entry name" value="TAT"/>
    <property type="match status" value="1"/>
</dbReference>
<evidence type="ECO:0000313" key="5">
    <source>
        <dbReference type="Proteomes" id="UP000298595"/>
    </source>
</evidence>
<dbReference type="PANTHER" id="PTHR30006">
    <property type="entry name" value="THIAMINE-BINDING PERIPLASMIC PROTEIN-RELATED"/>
    <property type="match status" value="1"/>
</dbReference>
<dbReference type="GO" id="GO:0030976">
    <property type="term" value="F:thiamine pyrophosphate binding"/>
    <property type="evidence" value="ECO:0007669"/>
    <property type="project" value="TreeGrafter"/>
</dbReference>
<dbReference type="SUPFAM" id="SSF53850">
    <property type="entry name" value="Periplasmic binding protein-like II"/>
    <property type="match status" value="1"/>
</dbReference>
<keyword evidence="1" id="KW-0732">Signal</keyword>
<dbReference type="Gene3D" id="3.40.190.10">
    <property type="entry name" value="Periplasmic binding protein-like II"/>
    <property type="match status" value="2"/>
</dbReference>
<dbReference type="RefSeq" id="WP_035679667.1">
    <property type="nucleotide sequence ID" value="NZ_CP007795.1"/>
</dbReference>
<dbReference type="Pfam" id="PF13343">
    <property type="entry name" value="SBP_bac_6"/>
    <property type="match status" value="1"/>
</dbReference>
<dbReference type="EMBL" id="CP032323">
    <property type="protein sequence ID" value="QCN98766.1"/>
    <property type="molecule type" value="Genomic_DNA"/>
</dbReference>